<dbReference type="Pfam" id="PF03055">
    <property type="entry name" value="RPE65"/>
    <property type="match status" value="1"/>
</dbReference>
<dbReference type="GO" id="GO:0016121">
    <property type="term" value="P:carotene catabolic process"/>
    <property type="evidence" value="ECO:0007669"/>
    <property type="project" value="TreeGrafter"/>
</dbReference>
<comment type="cofactor">
    <cofactor evidence="1">
        <name>Fe(2+)</name>
        <dbReference type="ChEBI" id="CHEBI:29033"/>
    </cofactor>
</comment>
<dbReference type="Proteomes" id="UP000243975">
    <property type="component" value="Unassembled WGS sequence"/>
</dbReference>
<accession>A0A103SST8</accession>
<reference evidence="7 8" key="1">
    <citation type="journal article" date="2016" name="Sci. Rep.">
        <title>The genome sequence of the outbreeding globe artichoke constructed de novo incorporating a phase-aware low-pass sequencing strategy of F1 progeny.</title>
        <authorList>
            <person name="Scaglione D."/>
            <person name="Reyes-Chin-Wo S."/>
            <person name="Acquadro A."/>
            <person name="Froenicke L."/>
            <person name="Portis E."/>
            <person name="Beitel C."/>
            <person name="Tirone M."/>
            <person name="Mauro R."/>
            <person name="Lo Monaco A."/>
            <person name="Mauromicale G."/>
            <person name="Faccioli P."/>
            <person name="Cattivelli L."/>
            <person name="Rieseberg L."/>
            <person name="Michelmore R."/>
            <person name="Lanteri S."/>
        </authorList>
    </citation>
    <scope>NUCLEOTIDE SEQUENCE [LARGE SCALE GENOMIC DNA]</scope>
    <source>
        <strain evidence="7">2C</strain>
    </source>
</reference>
<dbReference type="PANTHER" id="PTHR10543">
    <property type="entry name" value="BETA-CAROTENE DIOXYGENASE"/>
    <property type="match status" value="1"/>
</dbReference>
<evidence type="ECO:0000256" key="4">
    <source>
        <dbReference type="ARBA" id="ARBA00022964"/>
    </source>
</evidence>
<evidence type="ECO:0000256" key="5">
    <source>
        <dbReference type="ARBA" id="ARBA00023004"/>
    </source>
</evidence>
<evidence type="ECO:0000256" key="3">
    <source>
        <dbReference type="ARBA" id="ARBA00022723"/>
    </source>
</evidence>
<evidence type="ECO:0000256" key="2">
    <source>
        <dbReference type="ARBA" id="ARBA00006787"/>
    </source>
</evidence>
<keyword evidence="3" id="KW-0479">Metal-binding</keyword>
<evidence type="ECO:0000256" key="1">
    <source>
        <dbReference type="ARBA" id="ARBA00001954"/>
    </source>
</evidence>
<dbReference type="STRING" id="59895.A0A103SST8"/>
<sequence>MDPLSLSFRSTVSTRPPPPLSLSTPPSQFRILSVRNGEKPQTVTSTTKRSSQDRSKWPTITSNDKKRVTKSAKIDWLLLSMIFNAFDDIINKFIDPPTRDSVNPWHVLLDNFYPVDELPPTDCEVSEGMLLSCLDGVYFRNGPNPQFLPRGPYHLFDGDGKFHAIRISKGKAMLCSRYVKTNKYNIEKDAGFPMIPNVLSGFNGLTASVASQHSKTELFLSSHIGYITWLFLVCLHGGDGGD</sequence>
<dbReference type="Gramene" id="KVG93936">
    <property type="protein sequence ID" value="KVG93936"/>
    <property type="gene ID" value="Ccrd_026077"/>
</dbReference>
<evidence type="ECO:0000313" key="7">
    <source>
        <dbReference type="EMBL" id="KVG93936.1"/>
    </source>
</evidence>
<dbReference type="GO" id="GO:0009570">
    <property type="term" value="C:chloroplast stroma"/>
    <property type="evidence" value="ECO:0007669"/>
    <property type="project" value="TreeGrafter"/>
</dbReference>
<keyword evidence="4" id="KW-0560">Oxidoreductase</keyword>
<dbReference type="EMBL" id="LEKV01007376">
    <property type="protein sequence ID" value="KVG93936.1"/>
    <property type="molecule type" value="Genomic_DNA"/>
</dbReference>
<evidence type="ECO:0000256" key="6">
    <source>
        <dbReference type="SAM" id="MobiDB-lite"/>
    </source>
</evidence>
<gene>
    <name evidence="7" type="ORF">Ccrd_026077</name>
</gene>
<name>A0A103SST8_CYNCS</name>
<dbReference type="GO" id="GO:0010436">
    <property type="term" value="F:carotenoid dioxygenase activity"/>
    <property type="evidence" value="ECO:0007669"/>
    <property type="project" value="TreeGrafter"/>
</dbReference>
<dbReference type="GO" id="GO:0046872">
    <property type="term" value="F:metal ion binding"/>
    <property type="evidence" value="ECO:0007669"/>
    <property type="project" value="UniProtKB-KW"/>
</dbReference>
<comment type="similarity">
    <text evidence="2">Belongs to the carotenoid oxygenase family.</text>
</comment>
<protein>
    <submittedName>
        <fullName evidence="7">Carotenoid oxygenase</fullName>
    </submittedName>
</protein>
<keyword evidence="8" id="KW-1185">Reference proteome</keyword>
<evidence type="ECO:0000313" key="8">
    <source>
        <dbReference type="Proteomes" id="UP000243975"/>
    </source>
</evidence>
<keyword evidence="5" id="KW-0408">Iron</keyword>
<dbReference type="AlphaFoldDB" id="A0A103SST8"/>
<feature type="region of interest" description="Disordered" evidence="6">
    <location>
        <begin position="1"/>
        <end position="62"/>
    </location>
</feature>
<keyword evidence="4" id="KW-0223">Dioxygenase</keyword>
<proteinExistence type="inferred from homology"/>
<feature type="compositionally biased region" description="Polar residues" evidence="6">
    <location>
        <begin position="39"/>
        <end position="49"/>
    </location>
</feature>
<organism evidence="7 8">
    <name type="scientific">Cynara cardunculus var. scolymus</name>
    <name type="common">Globe artichoke</name>
    <name type="synonym">Cynara scolymus</name>
    <dbReference type="NCBI Taxonomy" id="59895"/>
    <lineage>
        <taxon>Eukaryota</taxon>
        <taxon>Viridiplantae</taxon>
        <taxon>Streptophyta</taxon>
        <taxon>Embryophyta</taxon>
        <taxon>Tracheophyta</taxon>
        <taxon>Spermatophyta</taxon>
        <taxon>Magnoliopsida</taxon>
        <taxon>eudicotyledons</taxon>
        <taxon>Gunneridae</taxon>
        <taxon>Pentapetalae</taxon>
        <taxon>asterids</taxon>
        <taxon>campanulids</taxon>
        <taxon>Asterales</taxon>
        <taxon>Asteraceae</taxon>
        <taxon>Carduoideae</taxon>
        <taxon>Cardueae</taxon>
        <taxon>Carduinae</taxon>
        <taxon>Cynara</taxon>
    </lineage>
</organism>
<dbReference type="PANTHER" id="PTHR10543:SF46">
    <property type="entry name" value="CAROTENOID CLEAVAGE DIOXYGENASE 4, CHLOROPLASTIC-RELATED"/>
    <property type="match status" value="1"/>
</dbReference>
<dbReference type="InterPro" id="IPR004294">
    <property type="entry name" value="Carotenoid_Oase"/>
</dbReference>
<comment type="caution">
    <text evidence="7">The sequence shown here is derived from an EMBL/GenBank/DDBJ whole genome shotgun (WGS) entry which is preliminary data.</text>
</comment>